<evidence type="ECO:0000313" key="11">
    <source>
        <dbReference type="EMBL" id="RAM03276.1"/>
    </source>
</evidence>
<dbReference type="Proteomes" id="UP000293902">
    <property type="component" value="Chromosome"/>
</dbReference>
<keyword evidence="7 8" id="KW-0472">Membrane</keyword>
<dbReference type="Pfam" id="PF07690">
    <property type="entry name" value="MFS_1"/>
    <property type="match status" value="1"/>
</dbReference>
<accession>A0A328FGG5</accession>
<feature type="transmembrane region" description="Helical" evidence="8">
    <location>
        <begin position="223"/>
        <end position="241"/>
    </location>
</feature>
<evidence type="ECO:0000256" key="5">
    <source>
        <dbReference type="ARBA" id="ARBA00022692"/>
    </source>
</evidence>
<feature type="transmembrane region" description="Helical" evidence="8">
    <location>
        <begin position="14"/>
        <end position="33"/>
    </location>
</feature>
<dbReference type="InterPro" id="IPR036259">
    <property type="entry name" value="MFS_trans_sf"/>
</dbReference>
<keyword evidence="13" id="KW-1185">Reference proteome</keyword>
<evidence type="ECO:0000256" key="4">
    <source>
        <dbReference type="ARBA" id="ARBA00022475"/>
    </source>
</evidence>
<dbReference type="EMBL" id="CP036313">
    <property type="protein sequence ID" value="QBH12540.1"/>
    <property type="molecule type" value="Genomic_DNA"/>
</dbReference>
<dbReference type="RefSeq" id="WP_111954004.1">
    <property type="nucleotide sequence ID" value="NZ_CP036313.1"/>
</dbReference>
<feature type="transmembrane region" description="Helical" evidence="8">
    <location>
        <begin position="344"/>
        <end position="362"/>
    </location>
</feature>
<dbReference type="GO" id="GO:0005886">
    <property type="term" value="C:plasma membrane"/>
    <property type="evidence" value="ECO:0007669"/>
    <property type="project" value="UniProtKB-SubCell"/>
</dbReference>
<proteinExistence type="inferred from homology"/>
<dbReference type="SUPFAM" id="SSF103473">
    <property type="entry name" value="MFS general substrate transporter"/>
    <property type="match status" value="1"/>
</dbReference>
<evidence type="ECO:0000256" key="8">
    <source>
        <dbReference type="SAM" id="Phobius"/>
    </source>
</evidence>
<keyword evidence="6 8" id="KW-1133">Transmembrane helix</keyword>
<evidence type="ECO:0000256" key="7">
    <source>
        <dbReference type="ARBA" id="ARBA00023136"/>
    </source>
</evidence>
<name>A0A328FGG5_9BACT</name>
<gene>
    <name evidence="11" type="ORF">DO021_04125</name>
    <name evidence="10" type="ORF">EYB58_06205</name>
</gene>
<dbReference type="OrthoDB" id="9780737at2"/>
<evidence type="ECO:0000259" key="9">
    <source>
        <dbReference type="PROSITE" id="PS50850"/>
    </source>
</evidence>
<feature type="transmembrane region" description="Helical" evidence="8">
    <location>
        <begin position="53"/>
        <end position="71"/>
    </location>
</feature>
<dbReference type="InterPro" id="IPR020846">
    <property type="entry name" value="MFS_dom"/>
</dbReference>
<feature type="transmembrane region" description="Helical" evidence="8">
    <location>
        <begin position="368"/>
        <end position="391"/>
    </location>
</feature>
<feature type="transmembrane region" description="Helical" evidence="8">
    <location>
        <begin position="141"/>
        <end position="163"/>
    </location>
</feature>
<dbReference type="PANTHER" id="PTHR43271:SF1">
    <property type="entry name" value="INNER MEMBRANE TRANSPORT PROTEIN YNFM"/>
    <property type="match status" value="1"/>
</dbReference>
<evidence type="ECO:0000313" key="13">
    <source>
        <dbReference type="Proteomes" id="UP000293902"/>
    </source>
</evidence>
<dbReference type="PROSITE" id="PS50850">
    <property type="entry name" value="MFS"/>
    <property type="match status" value="1"/>
</dbReference>
<evidence type="ECO:0000256" key="2">
    <source>
        <dbReference type="ARBA" id="ARBA00008335"/>
    </source>
</evidence>
<feature type="domain" description="Major facilitator superfamily (MFS) profile" evidence="9">
    <location>
        <begin position="13"/>
        <end position="394"/>
    </location>
</feature>
<keyword evidence="3" id="KW-0813">Transport</keyword>
<feature type="transmembrane region" description="Helical" evidence="8">
    <location>
        <begin position="110"/>
        <end position="129"/>
    </location>
</feature>
<dbReference type="EMBL" id="QLNI01000006">
    <property type="protein sequence ID" value="RAM03276.1"/>
    <property type="molecule type" value="Genomic_DNA"/>
</dbReference>
<feature type="transmembrane region" description="Helical" evidence="8">
    <location>
        <begin position="286"/>
        <end position="303"/>
    </location>
</feature>
<evidence type="ECO:0000256" key="3">
    <source>
        <dbReference type="ARBA" id="ARBA00022448"/>
    </source>
</evidence>
<reference evidence="11 12" key="1">
    <citation type="submission" date="2018-06" db="EMBL/GenBank/DDBJ databases">
        <title>Complete Genome Sequence of Desulfobacter hydrogenophilus (DSM3380).</title>
        <authorList>
            <person name="Marietou A."/>
            <person name="Schreiber L."/>
            <person name="Marshall I."/>
            <person name="Jorgensen B."/>
        </authorList>
    </citation>
    <scope>NUCLEOTIDE SEQUENCE [LARGE SCALE GENOMIC DNA]</scope>
    <source>
        <strain evidence="11 12">DSM 3380</strain>
    </source>
</reference>
<dbReference type="Proteomes" id="UP000248798">
    <property type="component" value="Unassembled WGS sequence"/>
</dbReference>
<feature type="transmembrane region" description="Helical" evidence="8">
    <location>
        <begin position="309"/>
        <end position="332"/>
    </location>
</feature>
<feature type="transmembrane region" description="Helical" evidence="8">
    <location>
        <begin position="169"/>
        <end position="191"/>
    </location>
</feature>
<feature type="transmembrane region" description="Helical" evidence="8">
    <location>
        <begin position="83"/>
        <end position="104"/>
    </location>
</feature>
<comment type="subcellular location">
    <subcellularLocation>
        <location evidence="1">Cell membrane</location>
        <topology evidence="1">Multi-pass membrane protein</topology>
    </subcellularLocation>
</comment>
<sequence length="406" mass="43633">MDDTRFIHKGSRRYYLANIALFLAGFVTFATLYDFQPLFPNLVQEYGITPAMASLSLSVATFSLAFTLPFSGSLSDAVGRRPLIIFASILAPVLAFGSAVHHAFSGMLLLRLGQGIILAGVPAVAMAYLNEETEPKALGSAMGLYIAGNGMGGMSGRILTAWFTDLMGWRWALVTMALLCFVCGLLVWACLPASQNFSGKAFQPRALLASMADHLKNPGLRRLYLIAFCCMGGFVTLYNYVTFRLLGRDFGLSHTQVGLIFLAYAFGSVSSTVMGNLVNTYGRRRILSSALGIMTLGLLLTIGSSLWLVIVGIVLFTIGFFGAHSVASAWVGRLAAHSHAQASSLYLFFYYLGSSISGTIGGTIYHGWAWPGVVALILILVGIAFILCLGLQSVPHRSEPLSPHVP</sequence>
<keyword evidence="5 8" id="KW-0812">Transmembrane</keyword>
<evidence type="ECO:0000256" key="6">
    <source>
        <dbReference type="ARBA" id="ARBA00022989"/>
    </source>
</evidence>
<evidence type="ECO:0000313" key="10">
    <source>
        <dbReference type="EMBL" id="QBH12540.1"/>
    </source>
</evidence>
<dbReference type="CDD" id="cd17324">
    <property type="entry name" value="MFS_NepI_like"/>
    <property type="match status" value="1"/>
</dbReference>
<dbReference type="AlphaFoldDB" id="A0A328FGG5"/>
<organism evidence="11 12">
    <name type="scientific">Desulfobacter hydrogenophilus</name>
    <dbReference type="NCBI Taxonomy" id="2291"/>
    <lineage>
        <taxon>Bacteria</taxon>
        <taxon>Pseudomonadati</taxon>
        <taxon>Thermodesulfobacteriota</taxon>
        <taxon>Desulfobacteria</taxon>
        <taxon>Desulfobacterales</taxon>
        <taxon>Desulfobacteraceae</taxon>
        <taxon>Desulfobacter</taxon>
    </lineage>
</organism>
<keyword evidence="4" id="KW-1003">Cell membrane</keyword>
<evidence type="ECO:0000313" key="12">
    <source>
        <dbReference type="Proteomes" id="UP000248798"/>
    </source>
</evidence>
<dbReference type="GO" id="GO:0022857">
    <property type="term" value="F:transmembrane transporter activity"/>
    <property type="evidence" value="ECO:0007669"/>
    <property type="project" value="InterPro"/>
</dbReference>
<reference evidence="10 13" key="2">
    <citation type="submission" date="2019-02" db="EMBL/GenBank/DDBJ databases">
        <title>Complete genome sequence of Desulfobacter hydrogenophilus AcRS1.</title>
        <authorList>
            <person name="Marietou A."/>
            <person name="Lund M.B."/>
            <person name="Marshall I.P.G."/>
            <person name="Schreiber L."/>
            <person name="Jorgensen B."/>
        </authorList>
    </citation>
    <scope>NUCLEOTIDE SEQUENCE [LARGE SCALE GENOMIC DNA]</scope>
    <source>
        <strain evidence="10 13">AcRS1</strain>
    </source>
</reference>
<dbReference type="PANTHER" id="PTHR43271">
    <property type="entry name" value="BLL2771 PROTEIN"/>
    <property type="match status" value="1"/>
</dbReference>
<dbReference type="Gene3D" id="1.20.1250.20">
    <property type="entry name" value="MFS general substrate transporter like domains"/>
    <property type="match status" value="1"/>
</dbReference>
<feature type="transmembrane region" description="Helical" evidence="8">
    <location>
        <begin position="261"/>
        <end position="279"/>
    </location>
</feature>
<comment type="similarity">
    <text evidence="2">Belongs to the major facilitator superfamily.</text>
</comment>
<dbReference type="InterPro" id="IPR011701">
    <property type="entry name" value="MFS"/>
</dbReference>
<evidence type="ECO:0000256" key="1">
    <source>
        <dbReference type="ARBA" id="ARBA00004651"/>
    </source>
</evidence>
<protein>
    <submittedName>
        <fullName evidence="11">MFS transporter</fullName>
    </submittedName>
</protein>